<keyword evidence="2" id="KW-0121">Carboxypeptidase</keyword>
<dbReference type="SUPFAM" id="SSF56601">
    <property type="entry name" value="beta-lactamase/transpeptidase-like"/>
    <property type="match status" value="1"/>
</dbReference>
<dbReference type="InterPro" id="IPR001460">
    <property type="entry name" value="PCN-bd_Tpept"/>
</dbReference>
<dbReference type="GO" id="GO:0005886">
    <property type="term" value="C:plasma membrane"/>
    <property type="evidence" value="ECO:0007669"/>
    <property type="project" value="TreeGrafter"/>
</dbReference>
<reference evidence="7" key="1">
    <citation type="submission" date="2022-08" db="EMBL/GenBank/DDBJ databases">
        <title>Nisaea acidiphila sp. nov., isolated from a marine algal debris and emended description of the genus Nisaea Urios et al. 2008.</title>
        <authorList>
            <person name="Kwon K."/>
        </authorList>
    </citation>
    <scope>NUCLEOTIDE SEQUENCE</scope>
    <source>
        <strain evidence="7">MEBiC11861</strain>
    </source>
</reference>
<evidence type="ECO:0000256" key="4">
    <source>
        <dbReference type="SAM" id="Phobius"/>
    </source>
</evidence>
<evidence type="ECO:0000259" key="5">
    <source>
        <dbReference type="Pfam" id="PF00905"/>
    </source>
</evidence>
<dbReference type="PANTHER" id="PTHR30627:SF1">
    <property type="entry name" value="PEPTIDOGLYCAN D,D-TRANSPEPTIDASE FTSI"/>
    <property type="match status" value="1"/>
</dbReference>
<feature type="domain" description="Penicillin-binding protein dimerisation" evidence="6">
    <location>
        <begin position="79"/>
        <end position="186"/>
    </location>
</feature>
<name>A0A9J7ANV5_9PROT</name>
<dbReference type="Proteomes" id="UP001060336">
    <property type="component" value="Chromosome"/>
</dbReference>
<dbReference type="InterPro" id="IPR036138">
    <property type="entry name" value="PBP_dimer_sf"/>
</dbReference>
<evidence type="ECO:0000256" key="2">
    <source>
        <dbReference type="ARBA" id="ARBA00022645"/>
    </source>
</evidence>
<keyword evidence="4" id="KW-1133">Transmembrane helix</keyword>
<evidence type="ECO:0000256" key="1">
    <source>
        <dbReference type="ARBA" id="ARBA00004370"/>
    </source>
</evidence>
<dbReference type="AlphaFoldDB" id="A0A9J7ANV5"/>
<dbReference type="SUPFAM" id="SSF56519">
    <property type="entry name" value="Penicillin binding protein dimerisation domain"/>
    <property type="match status" value="1"/>
</dbReference>
<dbReference type="EMBL" id="CP102480">
    <property type="protein sequence ID" value="UUX49096.1"/>
    <property type="molecule type" value="Genomic_DNA"/>
</dbReference>
<protein>
    <submittedName>
        <fullName evidence="7">Penicillin-binding protein 2</fullName>
    </submittedName>
</protein>
<organism evidence="7 8">
    <name type="scientific">Nisaea acidiphila</name>
    <dbReference type="NCBI Taxonomy" id="1862145"/>
    <lineage>
        <taxon>Bacteria</taxon>
        <taxon>Pseudomonadati</taxon>
        <taxon>Pseudomonadota</taxon>
        <taxon>Alphaproteobacteria</taxon>
        <taxon>Rhodospirillales</taxon>
        <taxon>Thalassobaculaceae</taxon>
        <taxon>Nisaea</taxon>
    </lineage>
</organism>
<dbReference type="RefSeq" id="WP_257767597.1">
    <property type="nucleotide sequence ID" value="NZ_CP102480.1"/>
</dbReference>
<dbReference type="InterPro" id="IPR005311">
    <property type="entry name" value="PBP_dimer"/>
</dbReference>
<keyword evidence="8" id="KW-1185">Reference proteome</keyword>
<dbReference type="Gene3D" id="3.40.710.10">
    <property type="entry name" value="DD-peptidase/beta-lactamase superfamily"/>
    <property type="match status" value="1"/>
</dbReference>
<keyword evidence="3 4" id="KW-0472">Membrane</keyword>
<dbReference type="GO" id="GO:0004180">
    <property type="term" value="F:carboxypeptidase activity"/>
    <property type="evidence" value="ECO:0007669"/>
    <property type="project" value="UniProtKB-KW"/>
</dbReference>
<dbReference type="GO" id="GO:0008658">
    <property type="term" value="F:penicillin binding"/>
    <property type="evidence" value="ECO:0007669"/>
    <property type="project" value="InterPro"/>
</dbReference>
<comment type="subcellular location">
    <subcellularLocation>
        <location evidence="1">Membrane</location>
    </subcellularLocation>
</comment>
<dbReference type="PANTHER" id="PTHR30627">
    <property type="entry name" value="PEPTIDOGLYCAN D,D-TRANSPEPTIDASE"/>
    <property type="match status" value="1"/>
</dbReference>
<proteinExistence type="predicted"/>
<evidence type="ECO:0000313" key="7">
    <source>
        <dbReference type="EMBL" id="UUX49096.1"/>
    </source>
</evidence>
<sequence>MTHTRIDMDDIPKPEKTVRIEGSGKQALEQGRTRLLIAGSVFALAFSVIAARVVDVSVFDRGAEPNLAQESGSLTHKTGRADIVDRNGMLLATTLSVPSLYADPKFIMDPASAAEKIRTVLPDLDQTELLSKLASDKRFVWLKRNLTPRQQYDVNKLGVPGLYFQRESKRIYPQGRLTAHIVGRAGFDDVGLSGIERSHDTLLRDGSEPLRLSVDLRVQHILREELQTQIDAFDGIGAAGIVLDTDTSEIVAMVSLPDFDPNRRDKISDNAIFNRASLGVYEMGSTFKIFNTAMALDYGTTSLSGGYDASKPIRIARFTISDYHAKNRWLSVPEIFMYSSNVGSVKMAMDVGGERQRAFMEKLGFMKASAIELPERGHPMAPNPWRPINTMTISFGHGIAVSPVHLANGVAAMVNGGIHRPATLLRRESDELLVGERIIKEKTSHAVRRLLRLVVENGTGRNAAAEGYLVGGKTGTAEKPGQGGAYRRKALLSSFVGVFPVNQPRYVVLAMVDEPKGNKSSFGYATGGWVAAPAVKRIVERAAPLLNVAPVDEDAPEIRRALMVKIPQAKGKKALASF</sequence>
<dbReference type="GO" id="GO:0071555">
    <property type="term" value="P:cell wall organization"/>
    <property type="evidence" value="ECO:0007669"/>
    <property type="project" value="TreeGrafter"/>
</dbReference>
<dbReference type="InterPro" id="IPR012338">
    <property type="entry name" value="Beta-lactam/transpept-like"/>
</dbReference>
<evidence type="ECO:0000256" key="3">
    <source>
        <dbReference type="ARBA" id="ARBA00023136"/>
    </source>
</evidence>
<keyword evidence="2" id="KW-0645">Protease</keyword>
<dbReference type="Gene3D" id="3.90.1310.10">
    <property type="entry name" value="Penicillin-binding protein 2a (Domain 2)"/>
    <property type="match status" value="1"/>
</dbReference>
<dbReference type="Pfam" id="PF00905">
    <property type="entry name" value="Transpeptidase"/>
    <property type="match status" value="1"/>
</dbReference>
<dbReference type="InterPro" id="IPR050515">
    <property type="entry name" value="Beta-lactam/transpept"/>
</dbReference>
<keyword evidence="2" id="KW-0378">Hydrolase</keyword>
<dbReference type="Gene3D" id="3.30.450.330">
    <property type="match status" value="1"/>
</dbReference>
<feature type="domain" description="Penicillin-binding protein transpeptidase" evidence="5">
    <location>
        <begin position="241"/>
        <end position="539"/>
    </location>
</feature>
<dbReference type="KEGG" id="naci:NUH88_17030"/>
<evidence type="ECO:0000259" key="6">
    <source>
        <dbReference type="Pfam" id="PF03717"/>
    </source>
</evidence>
<accession>A0A9J7ANV5</accession>
<dbReference type="Pfam" id="PF03717">
    <property type="entry name" value="PBP_dimer"/>
    <property type="match status" value="1"/>
</dbReference>
<keyword evidence="4" id="KW-0812">Transmembrane</keyword>
<feature type="transmembrane region" description="Helical" evidence="4">
    <location>
        <begin position="35"/>
        <end position="54"/>
    </location>
</feature>
<gene>
    <name evidence="7" type="ORF">NUH88_17030</name>
</gene>
<evidence type="ECO:0000313" key="8">
    <source>
        <dbReference type="Proteomes" id="UP001060336"/>
    </source>
</evidence>